<proteinExistence type="predicted"/>
<sequence>MDKDQAPIAQIEQRARERMGELRARIDALTQELQEIQAFLRMLPRFSEEEPTAHRTQTAFARVRAIAADLPKARTVTNEVARMLKERGSQMRVRELLSLLDGQGFGELIKGEDEMRRTARLSTMLSEDERFYANRLAGWGLRPQVDQEPHPAMVHRRVTSVPVKPDQEQE</sequence>
<dbReference type="Proteomes" id="UP001143674">
    <property type="component" value="Unassembled WGS sequence"/>
</dbReference>
<keyword evidence="1" id="KW-0175">Coiled coil</keyword>
<reference evidence="2" key="1">
    <citation type="submission" date="2021-09" db="EMBL/GenBank/DDBJ databases">
        <title>Genomic analysis of Ralstonia spp.</title>
        <authorList>
            <person name="Aburjaile F."/>
            <person name="Ariute J.C."/>
            <person name="Pais A.K.L."/>
            <person name="Albuquerque G.M.R."/>
            <person name="Silva A.M.F."/>
            <person name="Brenig B."/>
            <person name="Azevedo V."/>
            <person name="Matiuzzi M."/>
            <person name="Ramos R."/>
            <person name="Goes-Neto A."/>
            <person name="Soares S."/>
            <person name="Iseppon A.M.B."/>
            <person name="Souza E."/>
            <person name="Gama M."/>
        </authorList>
    </citation>
    <scope>NUCLEOTIDE SEQUENCE</scope>
    <source>
        <strain evidence="2">B4</strain>
    </source>
</reference>
<name>A0AAE3T5M3_RALSL</name>
<accession>A0AAE3T5M3</accession>
<feature type="coiled-coil region" evidence="1">
    <location>
        <begin position="12"/>
        <end position="39"/>
    </location>
</feature>
<evidence type="ECO:0000313" key="2">
    <source>
        <dbReference type="EMBL" id="MDB0523063.1"/>
    </source>
</evidence>
<organism evidence="2 3">
    <name type="scientific">Ralstonia solanacearum</name>
    <name type="common">Pseudomonas solanacearum</name>
    <dbReference type="NCBI Taxonomy" id="305"/>
    <lineage>
        <taxon>Bacteria</taxon>
        <taxon>Pseudomonadati</taxon>
        <taxon>Pseudomonadota</taxon>
        <taxon>Betaproteobacteria</taxon>
        <taxon>Burkholderiales</taxon>
        <taxon>Burkholderiaceae</taxon>
        <taxon>Ralstonia</taxon>
        <taxon>Ralstonia solanacearum species complex</taxon>
    </lineage>
</organism>
<dbReference type="RefSeq" id="WP_184850589.1">
    <property type="nucleotide sequence ID" value="NZ_JABZEH010000001.1"/>
</dbReference>
<dbReference type="EMBL" id="JAIVEX010000007">
    <property type="protein sequence ID" value="MDB0523063.1"/>
    <property type="molecule type" value="Genomic_DNA"/>
</dbReference>
<protein>
    <submittedName>
        <fullName evidence="2">Uncharacterized protein</fullName>
    </submittedName>
</protein>
<gene>
    <name evidence="2" type="ORF">LBW55_15790</name>
</gene>
<evidence type="ECO:0000256" key="1">
    <source>
        <dbReference type="SAM" id="Coils"/>
    </source>
</evidence>
<evidence type="ECO:0000313" key="3">
    <source>
        <dbReference type="Proteomes" id="UP001143674"/>
    </source>
</evidence>
<dbReference type="AlphaFoldDB" id="A0AAE3T5M3"/>
<comment type="caution">
    <text evidence="2">The sequence shown here is derived from an EMBL/GenBank/DDBJ whole genome shotgun (WGS) entry which is preliminary data.</text>
</comment>